<dbReference type="RefSeq" id="WP_068903535.1">
    <property type="nucleotide sequence ID" value="NZ_BDCX01000020.1"/>
</dbReference>
<keyword evidence="2" id="KW-0732">Signal</keyword>
<evidence type="ECO:0000313" key="5">
    <source>
        <dbReference type="Proteomes" id="UP000077701"/>
    </source>
</evidence>
<dbReference type="Proteomes" id="UP000077701">
    <property type="component" value="Unassembled WGS sequence"/>
</dbReference>
<dbReference type="Pfam" id="PF00144">
    <property type="entry name" value="Beta-lactamase"/>
    <property type="match status" value="1"/>
</dbReference>
<feature type="chain" id="PRO_5039076343" evidence="2">
    <location>
        <begin position="22"/>
        <end position="204"/>
    </location>
</feature>
<dbReference type="STRING" id="161355.PS9374_06564"/>
<sequence length="204" mass="22035">MRVTRHVAAVALAAAMTISLAPVTVPPASAEAIDVISPSGHAVALRNAPRKLSVTYVHRGRRHTLDDFLARTKTSGFVVLDGQDVVAERSTGASRTTRFQSWSVAKSFTSAAVDIALGEGRIRSLDDPVDKYLPELARSGYAGVSIRDLLRMSSGIEWDEATDVPRPHAAADRGRPLRRTAARQVRGWKPGSRFEYTSLTSSPS</sequence>
<keyword evidence="4" id="KW-0378">Hydrolase</keyword>
<reference evidence="5" key="2">
    <citation type="submission" date="2016-04" db="EMBL/GenBank/DDBJ databases">
        <title>Planomonospora sphaerica JCM9374 whole genome shotgun sequence.</title>
        <authorList>
            <person name="Suzuki T."/>
            <person name="Dohra H."/>
            <person name="Kodani S."/>
        </authorList>
    </citation>
    <scope>NUCLEOTIDE SEQUENCE [LARGE SCALE GENOMIC DNA]</scope>
    <source>
        <strain evidence="5">JCM 9374</strain>
    </source>
</reference>
<proteinExistence type="predicted"/>
<keyword evidence="5" id="KW-1185">Reference proteome</keyword>
<dbReference type="AlphaFoldDB" id="A0A171DP93"/>
<evidence type="ECO:0000313" key="4">
    <source>
        <dbReference type="EMBL" id="GAT70876.1"/>
    </source>
</evidence>
<gene>
    <name evidence="4" type="ORF">PS9374_06564</name>
</gene>
<comment type="caution">
    <text evidence="4">The sequence shown here is derived from an EMBL/GenBank/DDBJ whole genome shotgun (WGS) entry which is preliminary data.</text>
</comment>
<dbReference type="InterPro" id="IPR050789">
    <property type="entry name" value="Diverse_Enzym_Activities"/>
</dbReference>
<feature type="region of interest" description="Disordered" evidence="1">
    <location>
        <begin position="163"/>
        <end position="186"/>
    </location>
</feature>
<dbReference type="PANTHER" id="PTHR43283">
    <property type="entry name" value="BETA-LACTAMASE-RELATED"/>
    <property type="match status" value="1"/>
</dbReference>
<dbReference type="InterPro" id="IPR012338">
    <property type="entry name" value="Beta-lactam/transpept-like"/>
</dbReference>
<dbReference type="GO" id="GO:0016787">
    <property type="term" value="F:hydrolase activity"/>
    <property type="evidence" value="ECO:0007669"/>
    <property type="project" value="UniProtKB-KW"/>
</dbReference>
<evidence type="ECO:0000259" key="3">
    <source>
        <dbReference type="Pfam" id="PF00144"/>
    </source>
</evidence>
<dbReference type="SUPFAM" id="SSF56601">
    <property type="entry name" value="beta-lactamase/transpeptidase-like"/>
    <property type="match status" value="1"/>
</dbReference>
<evidence type="ECO:0000256" key="1">
    <source>
        <dbReference type="SAM" id="MobiDB-lite"/>
    </source>
</evidence>
<dbReference type="Gene3D" id="3.40.710.10">
    <property type="entry name" value="DD-peptidase/beta-lactamase superfamily"/>
    <property type="match status" value="1"/>
</dbReference>
<feature type="signal peptide" evidence="2">
    <location>
        <begin position="1"/>
        <end position="21"/>
    </location>
</feature>
<dbReference type="PANTHER" id="PTHR43283:SF14">
    <property type="entry name" value="BLL8153 PROTEIN"/>
    <property type="match status" value="1"/>
</dbReference>
<dbReference type="EMBL" id="BDCX01000020">
    <property type="protein sequence ID" value="GAT70876.1"/>
    <property type="molecule type" value="Genomic_DNA"/>
</dbReference>
<feature type="compositionally biased region" description="Basic and acidic residues" evidence="1">
    <location>
        <begin position="163"/>
        <end position="175"/>
    </location>
</feature>
<dbReference type="InterPro" id="IPR001466">
    <property type="entry name" value="Beta-lactam-related"/>
</dbReference>
<feature type="domain" description="Beta-lactamase-related" evidence="3">
    <location>
        <begin position="76"/>
        <end position="200"/>
    </location>
</feature>
<accession>A0A171DP93</accession>
<protein>
    <submittedName>
        <fullName evidence="4">Serine hydrolase</fullName>
    </submittedName>
</protein>
<name>A0A171DP93_9ACTN</name>
<evidence type="ECO:0000256" key="2">
    <source>
        <dbReference type="SAM" id="SignalP"/>
    </source>
</evidence>
<organism evidence="4 5">
    <name type="scientific">Planomonospora sphaerica</name>
    <dbReference type="NCBI Taxonomy" id="161355"/>
    <lineage>
        <taxon>Bacteria</taxon>
        <taxon>Bacillati</taxon>
        <taxon>Actinomycetota</taxon>
        <taxon>Actinomycetes</taxon>
        <taxon>Streptosporangiales</taxon>
        <taxon>Streptosporangiaceae</taxon>
        <taxon>Planomonospora</taxon>
    </lineage>
</organism>
<reference evidence="4 5" key="1">
    <citation type="journal article" date="2016" name="Genome Announc.">
        <title>Draft Genome Sequence of Planomonospora sphaerica JCM9374, a Rare Actinomycete.</title>
        <authorList>
            <person name="Dohra H."/>
            <person name="Suzuki T."/>
            <person name="Inoue Y."/>
            <person name="Kodani S."/>
        </authorList>
    </citation>
    <scope>NUCLEOTIDE SEQUENCE [LARGE SCALE GENOMIC DNA]</scope>
    <source>
        <strain evidence="4 5">JCM 9374</strain>
    </source>
</reference>